<evidence type="ECO:0000256" key="7">
    <source>
        <dbReference type="ARBA" id="ARBA00023121"/>
    </source>
</evidence>
<keyword evidence="13" id="KW-1185">Reference proteome</keyword>
<gene>
    <name evidence="12" type="ORF">KP509_27G044100</name>
</gene>
<dbReference type="OrthoDB" id="26740at2759"/>
<dbReference type="GO" id="GO:0008289">
    <property type="term" value="F:lipid binding"/>
    <property type="evidence" value="ECO:0007669"/>
    <property type="project" value="UniProtKB-KW"/>
</dbReference>
<evidence type="ECO:0000313" key="12">
    <source>
        <dbReference type="EMBL" id="KAH7295381.1"/>
    </source>
</evidence>
<keyword evidence="6" id="KW-0445">Lipid transport</keyword>
<feature type="region of interest" description="Disordered" evidence="9">
    <location>
        <begin position="647"/>
        <end position="682"/>
    </location>
</feature>
<evidence type="ECO:0000256" key="10">
    <source>
        <dbReference type="SAM" id="Phobius"/>
    </source>
</evidence>
<dbReference type="Proteomes" id="UP000825935">
    <property type="component" value="Chromosome 27"/>
</dbReference>
<feature type="domain" description="SMP-LTD" evidence="11">
    <location>
        <begin position="352"/>
        <end position="624"/>
    </location>
</feature>
<evidence type="ECO:0000256" key="5">
    <source>
        <dbReference type="ARBA" id="ARBA00022989"/>
    </source>
</evidence>
<keyword evidence="8 10" id="KW-0472">Membrane</keyword>
<dbReference type="PANTHER" id="PTHR13466:SF0">
    <property type="entry name" value="SMP-LTD DOMAIN-CONTAINING PROTEIN"/>
    <property type="match status" value="1"/>
</dbReference>
<feature type="compositionally biased region" description="Polar residues" evidence="9">
    <location>
        <begin position="651"/>
        <end position="679"/>
    </location>
</feature>
<evidence type="ECO:0000256" key="2">
    <source>
        <dbReference type="ARBA" id="ARBA00022448"/>
    </source>
</evidence>
<keyword evidence="4" id="KW-0256">Endoplasmic reticulum</keyword>
<evidence type="ECO:0000256" key="3">
    <source>
        <dbReference type="ARBA" id="ARBA00022692"/>
    </source>
</evidence>
<evidence type="ECO:0000256" key="9">
    <source>
        <dbReference type="SAM" id="MobiDB-lite"/>
    </source>
</evidence>
<organism evidence="12 13">
    <name type="scientific">Ceratopteris richardii</name>
    <name type="common">Triangle waterfern</name>
    <dbReference type="NCBI Taxonomy" id="49495"/>
    <lineage>
        <taxon>Eukaryota</taxon>
        <taxon>Viridiplantae</taxon>
        <taxon>Streptophyta</taxon>
        <taxon>Embryophyta</taxon>
        <taxon>Tracheophyta</taxon>
        <taxon>Polypodiopsida</taxon>
        <taxon>Polypodiidae</taxon>
        <taxon>Polypodiales</taxon>
        <taxon>Pteridineae</taxon>
        <taxon>Pteridaceae</taxon>
        <taxon>Parkerioideae</taxon>
        <taxon>Ceratopteris</taxon>
    </lineage>
</organism>
<feature type="region of interest" description="Disordered" evidence="9">
    <location>
        <begin position="281"/>
        <end position="300"/>
    </location>
</feature>
<dbReference type="PANTHER" id="PTHR13466">
    <property type="entry name" value="TEX2 PROTEIN-RELATED"/>
    <property type="match status" value="1"/>
</dbReference>
<dbReference type="Pfam" id="PF23065">
    <property type="entry name" value="PH_SMPa"/>
    <property type="match status" value="1"/>
</dbReference>
<proteinExistence type="predicted"/>
<dbReference type="AlphaFoldDB" id="A0A8T2RHI8"/>
<protein>
    <recommendedName>
        <fullName evidence="11">SMP-LTD domain-containing protein</fullName>
    </recommendedName>
</protein>
<feature type="compositionally biased region" description="Polar residues" evidence="9">
    <location>
        <begin position="240"/>
        <end position="250"/>
    </location>
</feature>
<dbReference type="GO" id="GO:0006869">
    <property type="term" value="P:lipid transport"/>
    <property type="evidence" value="ECO:0007669"/>
    <property type="project" value="UniProtKB-KW"/>
</dbReference>
<sequence length="783" mass="88382">MWLSLAAGFLAGILCLALIELIFIAHFLKHLSRSHRRSPIAVSSENVSAACQSPRIFLKGDIWLAALPSSLSKKDNIKISADKEKSSKDYRRKKENGNDCIEIYASRRHAQLQDNVLKLQAEDGSEEHIAMKGCKILSVSGGEEISRKWAKRYPIQLEGTDQEFSAKGSVYLLYFETSWEKETWCQVLRAAVDWTDDKEIWYIARKREFHDYCSMLYQAYPMFSKMSGRHNKYAKDERSQNTTENSTTSVSRRQKIWKKFMKISSKANLYKEGSGSGQSMTANFGSECHESSKQKPSEFQTVKRSLSDQNLCNSSLKSDFERISTEDSHSLSDSARSTDYDFPSDLVVGASDQSTMCWNMILSRLFFDACHNKNFQEACLKRIQKQFTHIITPAYMGKLTCTKFELGSLPPVVNNMQTLPSDPNYVWSFDVDIEYAGGALVKIDTCLDVRDSGSTENLNLGASLVGAAAADILKAGLESFEAKDDSNLAHSSNMEAGRKVLSLQGGEVRSDKVQPSRGLWRTFLSHVADHVSSVPITLSMKLISLKGTLRVRIKSPPTDRIWFGFTSMPTIELRPEPYIGERRITTGPVLTVINNKIKMLIQHNLVLPNCEGIWVPWMVSENNDWIPRTCMPVPWSPLELLDPSAREEGQKQYNDSTQSFARRHAVSSSSGDTSAVEVSQSHELRRPLLDDYSLNCKSEAEKGKATTGSTDLTRDPRMWNMVGKDSVDINNSSDKDVVEDGSNQFSRRTKFLNMGKKMTEKLDEKRRRVVGKVREEYESMRKA</sequence>
<feature type="compositionally biased region" description="Basic and acidic residues" evidence="9">
    <location>
        <begin position="287"/>
        <end position="296"/>
    </location>
</feature>
<evidence type="ECO:0000259" key="11">
    <source>
        <dbReference type="PROSITE" id="PS51847"/>
    </source>
</evidence>
<comment type="subcellular location">
    <subcellularLocation>
        <location evidence="1">Endoplasmic reticulum membrane</location>
    </subcellularLocation>
</comment>
<dbReference type="EMBL" id="CM035432">
    <property type="protein sequence ID" value="KAH7295381.1"/>
    <property type="molecule type" value="Genomic_DNA"/>
</dbReference>
<keyword evidence="2" id="KW-0813">Transport</keyword>
<evidence type="ECO:0000256" key="8">
    <source>
        <dbReference type="ARBA" id="ARBA00023136"/>
    </source>
</evidence>
<feature type="region of interest" description="Disordered" evidence="9">
    <location>
        <begin position="724"/>
        <end position="743"/>
    </location>
</feature>
<keyword evidence="7" id="KW-0446">Lipid-binding</keyword>
<keyword evidence="5 10" id="KW-1133">Transmembrane helix</keyword>
<dbReference type="GO" id="GO:0005789">
    <property type="term" value="C:endoplasmic reticulum membrane"/>
    <property type="evidence" value="ECO:0007669"/>
    <property type="project" value="UniProtKB-SubCell"/>
</dbReference>
<accession>A0A8T2RHI8</accession>
<feature type="region of interest" description="Disordered" evidence="9">
    <location>
        <begin position="231"/>
        <end position="250"/>
    </location>
</feature>
<dbReference type="InterPro" id="IPR057080">
    <property type="entry name" value="PH_SMPa"/>
</dbReference>
<evidence type="ECO:0000256" key="6">
    <source>
        <dbReference type="ARBA" id="ARBA00023055"/>
    </source>
</evidence>
<evidence type="ECO:0000256" key="4">
    <source>
        <dbReference type="ARBA" id="ARBA00022824"/>
    </source>
</evidence>
<dbReference type="CDD" id="cd21675">
    <property type="entry name" value="SMP_TEX2"/>
    <property type="match status" value="1"/>
</dbReference>
<evidence type="ECO:0000256" key="1">
    <source>
        <dbReference type="ARBA" id="ARBA00004586"/>
    </source>
</evidence>
<evidence type="ECO:0000313" key="13">
    <source>
        <dbReference type="Proteomes" id="UP000825935"/>
    </source>
</evidence>
<dbReference type="PROSITE" id="PS51847">
    <property type="entry name" value="SMP"/>
    <property type="match status" value="1"/>
</dbReference>
<dbReference type="OMA" id="CYLYAET"/>
<keyword evidence="3 10" id="KW-0812">Transmembrane</keyword>
<comment type="caution">
    <text evidence="12">The sequence shown here is derived from an EMBL/GenBank/DDBJ whole genome shotgun (WGS) entry which is preliminary data.</text>
</comment>
<feature type="transmembrane region" description="Helical" evidence="10">
    <location>
        <begin position="6"/>
        <end position="28"/>
    </location>
</feature>
<dbReference type="InterPro" id="IPR031468">
    <property type="entry name" value="SMP_LBD"/>
</dbReference>
<name>A0A8T2RHI8_CERRI</name>
<reference evidence="12 13" key="1">
    <citation type="submission" date="2021-08" db="EMBL/GenBank/DDBJ databases">
        <title>WGS assembly of Ceratopteris richardii.</title>
        <authorList>
            <person name="Marchant D.B."/>
            <person name="Chen G."/>
            <person name="Jenkins J."/>
            <person name="Shu S."/>
            <person name="Leebens-Mack J."/>
            <person name="Grimwood J."/>
            <person name="Schmutz J."/>
            <person name="Soltis P."/>
            <person name="Soltis D."/>
            <person name="Chen Z.-H."/>
        </authorList>
    </citation>
    <scope>NUCLEOTIDE SEQUENCE [LARGE SCALE GENOMIC DNA]</scope>
    <source>
        <strain evidence="12">Whitten #5841</strain>
        <tissue evidence="12">Leaf</tissue>
    </source>
</reference>